<evidence type="ECO:0000256" key="1">
    <source>
        <dbReference type="SAM" id="MobiDB-lite"/>
    </source>
</evidence>
<feature type="region of interest" description="Disordered" evidence="1">
    <location>
        <begin position="127"/>
        <end position="157"/>
    </location>
</feature>
<sequence>MQSLGLHSLGLRRRSRVAPGPLRMVDRRTGPSAVGGALFGGFLALAVLAAFSLPLVFSHGPAPDAQVEAAIAYVGAASDEAPPARSEAPAPIRAAAGEPARPAAERAAPAFDLPVLENAAVDLEAEAPPVAAPAPPKPAARKAARKASANVARAATP</sequence>
<dbReference type="Proteomes" id="UP000474159">
    <property type="component" value="Unassembled WGS sequence"/>
</dbReference>
<feature type="region of interest" description="Disordered" evidence="1">
    <location>
        <begin position="78"/>
        <end position="106"/>
    </location>
</feature>
<accession>A0A6L3SVV7</accession>
<feature type="compositionally biased region" description="Low complexity" evidence="1">
    <location>
        <begin position="146"/>
        <end position="157"/>
    </location>
</feature>
<dbReference type="AlphaFoldDB" id="A0A6L3SVV7"/>
<reference evidence="3 4" key="1">
    <citation type="submission" date="2019-09" db="EMBL/GenBank/DDBJ databases">
        <title>YIM 48816 draft genome.</title>
        <authorList>
            <person name="Jiang L."/>
        </authorList>
    </citation>
    <scope>NUCLEOTIDE SEQUENCE [LARGE SCALE GENOMIC DNA]</scope>
    <source>
        <strain evidence="3 4">YIM 48816</strain>
    </source>
</reference>
<evidence type="ECO:0000313" key="3">
    <source>
        <dbReference type="EMBL" id="KAB1077725.1"/>
    </source>
</evidence>
<organism evidence="3 4">
    <name type="scientific">Methylobacterium soli</name>
    <dbReference type="NCBI Taxonomy" id="553447"/>
    <lineage>
        <taxon>Bacteria</taxon>
        <taxon>Pseudomonadati</taxon>
        <taxon>Pseudomonadota</taxon>
        <taxon>Alphaproteobacteria</taxon>
        <taxon>Hyphomicrobiales</taxon>
        <taxon>Methylobacteriaceae</taxon>
        <taxon>Methylobacterium</taxon>
    </lineage>
</organism>
<protein>
    <submittedName>
        <fullName evidence="3">Uncharacterized protein</fullName>
    </submittedName>
</protein>
<proteinExistence type="predicted"/>
<keyword evidence="2" id="KW-0812">Transmembrane</keyword>
<keyword evidence="2" id="KW-0472">Membrane</keyword>
<evidence type="ECO:0000313" key="4">
    <source>
        <dbReference type="Proteomes" id="UP000474159"/>
    </source>
</evidence>
<gene>
    <name evidence="3" type="ORF">F6X53_17335</name>
</gene>
<dbReference type="EMBL" id="VZZK01000018">
    <property type="protein sequence ID" value="KAB1077725.1"/>
    <property type="molecule type" value="Genomic_DNA"/>
</dbReference>
<feature type="transmembrane region" description="Helical" evidence="2">
    <location>
        <begin position="33"/>
        <end position="57"/>
    </location>
</feature>
<evidence type="ECO:0000256" key="2">
    <source>
        <dbReference type="SAM" id="Phobius"/>
    </source>
</evidence>
<dbReference type="RefSeq" id="WP_151001450.1">
    <property type="nucleotide sequence ID" value="NZ_VZZK01000018.1"/>
</dbReference>
<keyword evidence="4" id="KW-1185">Reference proteome</keyword>
<name>A0A6L3SVV7_9HYPH</name>
<comment type="caution">
    <text evidence="3">The sequence shown here is derived from an EMBL/GenBank/DDBJ whole genome shotgun (WGS) entry which is preliminary data.</text>
</comment>
<keyword evidence="2" id="KW-1133">Transmembrane helix</keyword>